<dbReference type="InterPro" id="IPR050281">
    <property type="entry name" value="Flavin_monoamine_oxidase"/>
</dbReference>
<accession>A0A8H7AAB1</accession>
<keyword evidence="3" id="KW-1185">Reference proteome</keyword>
<dbReference type="SUPFAM" id="SSF54373">
    <property type="entry name" value="FAD-linked reductases, C-terminal domain"/>
    <property type="match status" value="1"/>
</dbReference>
<protein>
    <recommendedName>
        <fullName evidence="1">Amine oxidase domain-containing protein</fullName>
    </recommendedName>
</protein>
<evidence type="ECO:0000259" key="1">
    <source>
        <dbReference type="Pfam" id="PF01593"/>
    </source>
</evidence>
<name>A0A8H7AAB1_9EURO</name>
<feature type="domain" description="Amine oxidase" evidence="1">
    <location>
        <begin position="301"/>
        <end position="583"/>
    </location>
</feature>
<dbReference type="PANTHER" id="PTHR10742:SF382">
    <property type="entry name" value="AMINE OXIDASE DOMAIN-CONTAINING PROTEIN"/>
    <property type="match status" value="1"/>
</dbReference>
<organism evidence="2 3">
    <name type="scientific">Endocarpon pusillum</name>
    <dbReference type="NCBI Taxonomy" id="364733"/>
    <lineage>
        <taxon>Eukaryota</taxon>
        <taxon>Fungi</taxon>
        <taxon>Dikarya</taxon>
        <taxon>Ascomycota</taxon>
        <taxon>Pezizomycotina</taxon>
        <taxon>Eurotiomycetes</taxon>
        <taxon>Chaetothyriomycetidae</taxon>
        <taxon>Verrucariales</taxon>
        <taxon>Verrucariaceae</taxon>
        <taxon>Endocarpon</taxon>
    </lineage>
</organism>
<proteinExistence type="predicted"/>
<dbReference type="Pfam" id="PF01593">
    <property type="entry name" value="Amino_oxidase"/>
    <property type="match status" value="1"/>
</dbReference>
<dbReference type="AlphaFoldDB" id="A0A8H7AAB1"/>
<evidence type="ECO:0000313" key="2">
    <source>
        <dbReference type="EMBL" id="KAF7504329.1"/>
    </source>
</evidence>
<dbReference type="SUPFAM" id="SSF51905">
    <property type="entry name" value="FAD/NAD(P)-binding domain"/>
    <property type="match status" value="1"/>
</dbReference>
<reference evidence="2" key="1">
    <citation type="submission" date="2020-02" db="EMBL/GenBank/DDBJ databases">
        <authorList>
            <person name="Palmer J.M."/>
        </authorList>
    </citation>
    <scope>NUCLEOTIDE SEQUENCE</scope>
    <source>
        <strain evidence="2">EPUS1.4</strain>
        <tissue evidence="2">Thallus</tissue>
    </source>
</reference>
<dbReference type="GO" id="GO:0001716">
    <property type="term" value="F:L-amino-acid oxidase activity"/>
    <property type="evidence" value="ECO:0007669"/>
    <property type="project" value="TreeGrafter"/>
</dbReference>
<comment type="caution">
    <text evidence="2">The sequence shown here is derived from an EMBL/GenBank/DDBJ whole genome shotgun (WGS) entry which is preliminary data.</text>
</comment>
<sequence>MRWPTLLLPTIVAASLPIKLEIKRALDSGLANIHVTYTALVPSETIFTYGLCEAQTPGEAHHLITRTTDRRHDRLVWLIPADIASGGCLSAWDQHQNLLGRSKSLSFVPSLRTTRRRLRKRQEEMGIRMDNSSSIDAEGPWFDGVAALTGKELAAVDAAAAKSKEIVIVGAGMAGLMTWLALNESGMTNRTLETQVRDNIRKWVPCDFRSLSNIAPPTRRCKSKTTNSFSTSSTKSIVATATIQTSPSPSSPGSKAVPMGCTPLAGSACPNGKIPTQADILANSSLVPESVTDPVTTAAEGAVDAIFNNQTFIREMARNIFRAHKSFLDTGLNGLGDDDWSEFAYLHNYLDYALNTTLVASSGAGPGGFWEILLDSVNFAATTRQTIDGGLSRLPSAFHPLVDDITHMDRKVQRVSYHQSTKRVTLQWKTKPLDRTFQNASYNYAVVTVPMALVRTWRLPAFSPLLSTAIDTYGYEQVCKVALQFQTRFWEQFEKPIYGSCSTITDITGISNICYPSSDINSTGSGVMLASYTGSDDGLRWPSVPEEEHVQYVVDAMAEIHGGMVYEQYTGQYNRRCWILDEYETVS</sequence>
<dbReference type="InterPro" id="IPR036188">
    <property type="entry name" value="FAD/NAD-bd_sf"/>
</dbReference>
<gene>
    <name evidence="2" type="ORF">GJ744_002449</name>
</gene>
<evidence type="ECO:0000313" key="3">
    <source>
        <dbReference type="Proteomes" id="UP000606974"/>
    </source>
</evidence>
<dbReference type="EMBL" id="JAACFV010000141">
    <property type="protein sequence ID" value="KAF7504329.1"/>
    <property type="molecule type" value="Genomic_DNA"/>
</dbReference>
<dbReference type="Gene3D" id="3.90.660.10">
    <property type="match status" value="1"/>
</dbReference>
<dbReference type="PANTHER" id="PTHR10742">
    <property type="entry name" value="FLAVIN MONOAMINE OXIDASE"/>
    <property type="match status" value="1"/>
</dbReference>
<dbReference type="InterPro" id="IPR002937">
    <property type="entry name" value="Amino_oxidase"/>
</dbReference>
<dbReference type="OrthoDB" id="7777654at2759"/>
<dbReference type="Proteomes" id="UP000606974">
    <property type="component" value="Unassembled WGS sequence"/>
</dbReference>
<dbReference type="GO" id="GO:0009063">
    <property type="term" value="P:amino acid catabolic process"/>
    <property type="evidence" value="ECO:0007669"/>
    <property type="project" value="TreeGrafter"/>
</dbReference>